<dbReference type="InterPro" id="IPR050557">
    <property type="entry name" value="RTX_toxin/Mannuronan_C5-epim"/>
</dbReference>
<dbReference type="EMBL" id="LVVZ01000041">
    <property type="protein sequence ID" value="OKL42398.1"/>
    <property type="molecule type" value="Genomic_DNA"/>
</dbReference>
<feature type="region of interest" description="Disordered" evidence="3">
    <location>
        <begin position="2292"/>
        <end position="2312"/>
    </location>
</feature>
<dbReference type="InterPro" id="IPR019959">
    <property type="entry name" value="T1SS-143_rpt-cont_dom"/>
</dbReference>
<comment type="subcellular location">
    <subcellularLocation>
        <location evidence="1">Secreted</location>
    </subcellularLocation>
</comment>
<dbReference type="InterPro" id="IPR011049">
    <property type="entry name" value="Serralysin-like_metalloprot_C"/>
</dbReference>
<feature type="non-terminal residue" evidence="5">
    <location>
        <position position="1"/>
    </location>
</feature>
<dbReference type="PANTHER" id="PTHR38340:SF1">
    <property type="entry name" value="S-LAYER PROTEIN"/>
    <property type="match status" value="1"/>
</dbReference>
<feature type="region of interest" description="Disordered" evidence="3">
    <location>
        <begin position="671"/>
        <end position="712"/>
    </location>
</feature>
<proteinExistence type="predicted"/>
<reference evidence="5 6" key="1">
    <citation type="submission" date="2016-03" db="EMBL/GenBank/DDBJ databases">
        <title>Genome sequence of Nesiotobacter sp. nov., a moderately halophilic alphaproteobacterium isolated from the Yellow Sea, China.</title>
        <authorList>
            <person name="Zhang G."/>
            <person name="Zhang R."/>
        </authorList>
    </citation>
    <scope>NUCLEOTIDE SEQUENCE [LARGE SCALE GENOMIC DNA]</scope>
    <source>
        <strain evidence="5 6">WB1-6</strain>
    </source>
</reference>
<dbReference type="NCBIfam" id="TIGR03660">
    <property type="entry name" value="T1SS_rpt_143"/>
    <property type="match status" value="2"/>
</dbReference>
<keyword evidence="6" id="KW-1185">Reference proteome</keyword>
<dbReference type="InterPro" id="IPR043824">
    <property type="entry name" value="DUF5801"/>
</dbReference>
<feature type="compositionally biased region" description="Polar residues" evidence="3">
    <location>
        <begin position="685"/>
        <end position="712"/>
    </location>
</feature>
<name>A0A1U7JCG9_9HYPH</name>
<dbReference type="InterPro" id="IPR018511">
    <property type="entry name" value="Hemolysin-typ_Ca-bd_CS"/>
</dbReference>
<dbReference type="Gene3D" id="2.60.120.260">
    <property type="entry name" value="Galactose-binding domain-like"/>
    <property type="match status" value="1"/>
</dbReference>
<protein>
    <recommendedName>
        <fullName evidence="4">DUF5801 domain-containing protein</fullName>
    </recommendedName>
</protein>
<gene>
    <name evidence="5" type="ORF">A3843_17080</name>
</gene>
<evidence type="ECO:0000256" key="2">
    <source>
        <dbReference type="ARBA" id="ARBA00022525"/>
    </source>
</evidence>
<feature type="domain" description="DUF5801" evidence="4">
    <location>
        <begin position="319"/>
        <end position="457"/>
    </location>
</feature>
<sequence length="3134" mass="323825">SATGSLKVDFGADGFGSVKFSGLFDVPNEQSGDLTPGGPAIDTGLTSNGVPVEVTLSDDGLTLTGTAGGQTIFEAELDADSADYTVTLSGPIDHHEGAGNRDDGQSLNFKITAVDGDGDDVELTLSTRIIDDEPVVSNPNGSAPGVSNAIVAEAGTADGTDAGTGNSATGSLKVDFGADGFGSVKFSGLFDVPNEQSGDLTPGGPAIDTGLTSNGVPVEVTLSDDGLTLTGTAGGQTIFEAELDADSADYTVTLSGPIDHHEGEGNRDDGQSLNFKITAVDGDGDDVELTLSTRIIDDEPTASYSGTYDVSEHADVTGDFIAQTVTGTLEFEAGADGAKVTAVDYRFGGSIMEMGEPSDDGSYPTLQTTGGEPITVRNTDGTTGPVVTGYATIDGVETKVFEFTVTNAETGAFEFNQYQAIVHPDQGANGAEVGVNDQLRMVFDFQVTDGDGDTTNAFNEGTVQIDILDDGPTIGTPEDGYVDEDGLVLSGDNLIINGSFEQPALNDGQWRQYNNGNGVDGWEGTRVEIQNQLQGRSASDGEQYLEVDAQGAVDSISQSVQTEADVEYQLSFDIAARGNGAETIEVYWNGELISAEQAVGSDWQTLTFVVKGTGGMDTLEFREPAGENNGRGGFVDNVSLYKLATPDAVGSVVDDDARQAEGDLQINWGADSADNDALNGATGDRSVSFSGANSTEDAPVQTVNNGPLTSNGEPVLLTKLSDGTLVGYTGTKPTTATAQGVVFTLSLSDDGSGSYTFNLLDNVDHPLDNVEDDLAIDFGFTAKDSDGDTADGAFTITINDDVPMVGAVATGVVDESGATGPTGGLDAGEKLQLTSMGGYSDPTTHVFRVTNPSDEPVEYSYEVYGTGNRMTAIAEPGVSYFSVETSSGKPTVKIYYDVEGVEKSQTKAAADPVNGEGDAVVPLNETGGTLSIDLGADDRPLAEAFSFDLSSLNGIETSAGSDVSFTQTSDARFVTATGTNEDGSVVAELVFDSQTQKWTFRQFEALEHGDSTNPDDDLPLTFDYTVTDNDEDQASSSIVVTVKDDAPVTGEAQSRTIQENDLADGTSPNAAGLTKTGALNVDWGADDANGGVDGGRALAFQSAGDQPVASVDGVPVQYVLSANGTVLTAYHGSADVNALSAADKVFEVSLNDDGSGEYTFTLFQNLDHNPPGSSGQMNAWNLDFQYTATDADGDTAEGSFKVVVADDEPTASYSSRVTVTEATDVDGAFLDQIAKGQMVFEAGADGAEVTEIRYESGTANGHAAIIDGNADTFTRLEFTSGGEEVIITQSSDGLTLTGETASGVPVFTLTVDDVATGAFTFTQHAAIDHPDTTETSAADPLRMKIGFTVTDGDGDTASRSFQVDINDDGPTIGDPQDRTIHESGLDYGSDIGYTISMDTNGGANRFFIEPGADFFKVGGQGVGGQPPVTLQLLGELWNGEIVTRSNGSEVRGDFSKNDPDARIEVFAEKQGGQPTGSFIVNIGKNDTGGNYKFRFDSEQDAENFAQFLEDIKADGYLNELFQDPGQLWVKGDLDIDWGADSVDAAGDSKTAQDDASVLEGNRAVTFSDTQTPGNNVIVKNGDAVVDTLTSRGEEVTYSLNDDGTVLTASAGARTVFTVTLLDDGSGKYILEVVDTLDHPAGAEDDLALSFDFSARDSDGDTVDGRFVVTVKDDVPTTSDSATVKVTEDAEANGDFIAQSDNGRMLFEGGADDAEVTEIRYETDTVSDKAGIADGESGEAIGFTSGGEEVIITASVDGLTLTGTTVGGTKVFTVTVTDAETGRFTFKQYEAIDHPDANETGAADPLSMTIGYTVTDGDGDTANGSVTITIKDDGPAIGDPADKTIDEIGLSYGPQTDFVVDANGTQLVLEAGADAFTHGGQELSVSDLAALWNGQSNVTRGDFSVNDPDAQIRVQSNHVVNIGGKDTGGNYKFRFGDAQDAQDFADFVQSIKDAGHLNELFQDPGRLRVKGDLDIEWGADSADGADRGGHQDNASVSEGNRAVTFDAPTQPGDSITVMHDGASIALTSQSEPVTYALNADGTVLTATAGNRTVFTVTLLDDGSGKYVFEMLDTIDHPNGTPESLDLTFDFTARDSDGDTVDGSFTVTVNDDPLPDMSAVRVGDGGRSSHYTADERTSDGLADKLGVSIQQDAVPEEAAVTIDNGVEVVSSADWNDHKNVFYTSGTSSLNAVRLENFVHVDADTRLKDDGVALDIDNAKRGNIAMGEGDDTLDVTLASNGSGWSNKFVIDTGKGDDEVVFGAGQAQSSAGITDGRFTTTDVSLGEGDDTFINTSEADDTVRGDNGSDTIRTGAGDDLIYGGSDRVDVDDDADFIDAGAGNDEVYGNAGNDEIYGGAGDDEIYGGKGDDTIHGDDGSDTIHGNKANDTIYGGDGADNLYGDEGDDTIHGDAGDDLIAGGAGADHLNGGTGSDTASYRGSNAAVNVNLAAGTALGGHADGDQLSNIENLIGSDHDDVLVGDGVANILEGEDGDDELTGGAGNDEIKGGDGTDTAVFSGSVLDYNFGHQTGFIEVKDTVAGRDGTDKLSGIEKLSFQDGTYAWLYGHNAGDTLVAADGVDTLLVGFHDNDTLTGGTGDDVLIGDNGVNFTHNPGNDILDGGAGNDILVGGAGDDELTGGAGADDLRGGNGTDTASYRASSAAVTVNLAAGTGLGGDAEGDVLSGIENLEGSKWDDVLTGDAQDNILKGGKGNDTLAGGEGNDILNGGAGDDTLIGGTGDDVFLRGRGDDTLTGGAGADTYQFDNRDPGTKTLTDFELGVDKATFRVDGGYFAGLGIKTVNNNQAEVSSIEDIRELVDAVLRDDGANNDVTVDGNDLRITIDADNHPRGDLTIVFEGMADQIMHQPPNPFVASDADEIIVGQLFADDFIFGNGGDDTITGNGGEDTLFGDAGNDRIYGNTGADRLYGGTGDDTLLGGFGNDLLKGGAGNDDLYGDFGDDTLHGGDGNDNLHGSIGDDVLKGGAGDDALSGGSGSDVLQGGAGMDTLRGGWGNDVLAGGAGADVLNGGFGDDIFVFKALDGTVDTVEDFVPDNVGFGLETDTMDVSALLDAVYGDATTKDASMVQVVDNGNGGADFQIDTDTSAAGQNWETIAYLDGVSQNDIINVVLDDQPQTDSSVMVG</sequence>
<dbReference type="SUPFAM" id="SSF51120">
    <property type="entry name" value="beta-Roll"/>
    <property type="match status" value="7"/>
</dbReference>
<dbReference type="InterPro" id="IPR001343">
    <property type="entry name" value="Hemolysn_Ca-bd"/>
</dbReference>
<feature type="domain" description="DUF5801" evidence="4">
    <location>
        <begin position="1222"/>
        <end position="1363"/>
    </location>
</feature>
<feature type="region of interest" description="Disordered" evidence="3">
    <location>
        <begin position="1979"/>
        <end position="2010"/>
    </location>
</feature>
<dbReference type="Gene3D" id="2.150.10.10">
    <property type="entry name" value="Serralysin-like metalloprotease, C-terminal"/>
    <property type="match status" value="8"/>
</dbReference>
<dbReference type="InterPro" id="IPR008979">
    <property type="entry name" value="Galactose-bd-like_sf"/>
</dbReference>
<feature type="domain" description="DUF5801" evidence="4">
    <location>
        <begin position="927"/>
        <end position="1038"/>
    </location>
</feature>
<dbReference type="SUPFAM" id="SSF49785">
    <property type="entry name" value="Galactose-binding domain-like"/>
    <property type="match status" value="1"/>
</dbReference>
<dbReference type="Pfam" id="PF19116">
    <property type="entry name" value="DUF5801"/>
    <property type="match status" value="6"/>
</dbReference>
<dbReference type="GO" id="GO:0005576">
    <property type="term" value="C:extracellular region"/>
    <property type="evidence" value="ECO:0007669"/>
    <property type="project" value="UniProtKB-SubCell"/>
</dbReference>
<comment type="caution">
    <text evidence="5">The sequence shown here is derived from an EMBL/GenBank/DDBJ whole genome shotgun (WGS) entry which is preliminary data.</text>
</comment>
<dbReference type="GO" id="GO:0005509">
    <property type="term" value="F:calcium ion binding"/>
    <property type="evidence" value="ECO:0007669"/>
    <property type="project" value="InterPro"/>
</dbReference>
<feature type="domain" description="DUF5801" evidence="4">
    <location>
        <begin position="1691"/>
        <end position="1827"/>
    </location>
</feature>
<dbReference type="Pfam" id="PF00353">
    <property type="entry name" value="HemolysinCabind"/>
    <property type="match status" value="11"/>
</dbReference>
<accession>A0A1U7JCG9</accession>
<keyword evidence="2" id="KW-0964">Secreted</keyword>
<organism evidence="5 6">
    <name type="scientific">Pseudovibrio exalbescens</name>
    <dbReference type="NCBI Taxonomy" id="197461"/>
    <lineage>
        <taxon>Bacteria</taxon>
        <taxon>Pseudomonadati</taxon>
        <taxon>Pseudomonadota</taxon>
        <taxon>Alphaproteobacteria</taxon>
        <taxon>Hyphomicrobiales</taxon>
        <taxon>Stappiaceae</taxon>
        <taxon>Pseudovibrio</taxon>
    </lineage>
</organism>
<evidence type="ECO:0000256" key="3">
    <source>
        <dbReference type="SAM" id="MobiDB-lite"/>
    </source>
</evidence>
<evidence type="ECO:0000259" key="4">
    <source>
        <dbReference type="Pfam" id="PF19116"/>
    </source>
</evidence>
<evidence type="ECO:0000313" key="6">
    <source>
        <dbReference type="Proteomes" id="UP000185783"/>
    </source>
</evidence>
<dbReference type="PRINTS" id="PR00313">
    <property type="entry name" value="CABNDNGRPT"/>
</dbReference>
<dbReference type="STRING" id="197461.A3843_17080"/>
<evidence type="ECO:0000256" key="1">
    <source>
        <dbReference type="ARBA" id="ARBA00004613"/>
    </source>
</evidence>
<dbReference type="PANTHER" id="PTHR38340">
    <property type="entry name" value="S-LAYER PROTEIN"/>
    <property type="match status" value="1"/>
</dbReference>
<feature type="domain" description="DUF5801" evidence="4">
    <location>
        <begin position="165"/>
        <end position="288"/>
    </location>
</feature>
<feature type="domain" description="DUF5801" evidence="4">
    <location>
        <begin position="4"/>
        <end position="122"/>
    </location>
</feature>
<evidence type="ECO:0000313" key="5">
    <source>
        <dbReference type="EMBL" id="OKL42398.1"/>
    </source>
</evidence>
<dbReference type="Proteomes" id="UP000185783">
    <property type="component" value="Unassembled WGS sequence"/>
</dbReference>
<dbReference type="PROSITE" id="PS00330">
    <property type="entry name" value="HEMOLYSIN_CALCIUM"/>
    <property type="match status" value="13"/>
</dbReference>